<feature type="compositionally biased region" description="Low complexity" evidence="1">
    <location>
        <begin position="1226"/>
        <end position="1235"/>
    </location>
</feature>
<comment type="caution">
    <text evidence="2">The sequence shown here is derived from an EMBL/GenBank/DDBJ whole genome shotgun (WGS) entry which is preliminary data.</text>
</comment>
<proteinExistence type="predicted"/>
<dbReference type="SUPFAM" id="SSF48371">
    <property type="entry name" value="ARM repeat"/>
    <property type="match status" value="1"/>
</dbReference>
<feature type="compositionally biased region" description="Low complexity" evidence="1">
    <location>
        <begin position="487"/>
        <end position="508"/>
    </location>
</feature>
<feature type="non-terminal residue" evidence="2">
    <location>
        <position position="1"/>
    </location>
</feature>
<organism evidence="2 3">
    <name type="scientific">Astrephomene gubernaculifera</name>
    <dbReference type="NCBI Taxonomy" id="47775"/>
    <lineage>
        <taxon>Eukaryota</taxon>
        <taxon>Viridiplantae</taxon>
        <taxon>Chlorophyta</taxon>
        <taxon>core chlorophytes</taxon>
        <taxon>Chlorophyceae</taxon>
        <taxon>CS clade</taxon>
        <taxon>Chlamydomonadales</taxon>
        <taxon>Astrephomenaceae</taxon>
        <taxon>Astrephomene</taxon>
    </lineage>
</organism>
<feature type="region of interest" description="Disordered" evidence="1">
    <location>
        <begin position="291"/>
        <end position="349"/>
    </location>
</feature>
<feature type="region of interest" description="Disordered" evidence="1">
    <location>
        <begin position="440"/>
        <end position="508"/>
    </location>
</feature>
<feature type="region of interest" description="Disordered" evidence="1">
    <location>
        <begin position="918"/>
        <end position="1055"/>
    </location>
</feature>
<feature type="compositionally biased region" description="Basic residues" evidence="1">
    <location>
        <begin position="759"/>
        <end position="793"/>
    </location>
</feature>
<dbReference type="InterPro" id="IPR011989">
    <property type="entry name" value="ARM-like"/>
</dbReference>
<feature type="region of interest" description="Disordered" evidence="1">
    <location>
        <begin position="1108"/>
        <end position="1299"/>
    </location>
</feature>
<feature type="compositionally biased region" description="Basic and acidic residues" evidence="1">
    <location>
        <begin position="711"/>
        <end position="728"/>
    </location>
</feature>
<feature type="region of interest" description="Disordered" evidence="1">
    <location>
        <begin position="618"/>
        <end position="638"/>
    </location>
</feature>
<feature type="region of interest" description="Disordered" evidence="1">
    <location>
        <begin position="361"/>
        <end position="382"/>
    </location>
</feature>
<feature type="compositionally biased region" description="Gly residues" evidence="1">
    <location>
        <begin position="1272"/>
        <end position="1286"/>
    </location>
</feature>
<name>A0AAD3HH38_9CHLO</name>
<feature type="compositionally biased region" description="Polar residues" evidence="1">
    <location>
        <begin position="1016"/>
        <end position="1038"/>
    </location>
</feature>
<feature type="compositionally biased region" description="Polar residues" evidence="1">
    <location>
        <begin position="1658"/>
        <end position="1670"/>
    </location>
</feature>
<feature type="compositionally biased region" description="Low complexity" evidence="1">
    <location>
        <begin position="997"/>
        <end position="1015"/>
    </location>
</feature>
<protein>
    <submittedName>
        <fullName evidence="2">Uncharacterized protein</fullName>
    </submittedName>
</protein>
<feature type="compositionally biased region" description="Low complexity" evidence="1">
    <location>
        <begin position="330"/>
        <end position="349"/>
    </location>
</feature>
<dbReference type="Proteomes" id="UP001054857">
    <property type="component" value="Unassembled WGS sequence"/>
</dbReference>
<feature type="region of interest" description="Disordered" evidence="1">
    <location>
        <begin position="708"/>
        <end position="793"/>
    </location>
</feature>
<dbReference type="EMBL" id="BMAR01000001">
    <property type="protein sequence ID" value="GFR40413.1"/>
    <property type="molecule type" value="Genomic_DNA"/>
</dbReference>
<feature type="compositionally biased region" description="Polar residues" evidence="1">
    <location>
        <begin position="1200"/>
        <end position="1220"/>
    </location>
</feature>
<dbReference type="Gene3D" id="1.25.10.10">
    <property type="entry name" value="Leucine-rich Repeat Variant"/>
    <property type="match status" value="1"/>
</dbReference>
<keyword evidence="3" id="KW-1185">Reference proteome</keyword>
<feature type="compositionally biased region" description="Gly residues" evidence="1">
    <location>
        <begin position="1236"/>
        <end position="1245"/>
    </location>
</feature>
<gene>
    <name evidence="2" type="ORF">Agub_g987</name>
</gene>
<evidence type="ECO:0000256" key="1">
    <source>
        <dbReference type="SAM" id="MobiDB-lite"/>
    </source>
</evidence>
<feature type="compositionally biased region" description="Low complexity" evidence="1">
    <location>
        <begin position="1039"/>
        <end position="1049"/>
    </location>
</feature>
<feature type="region of interest" description="Disordered" evidence="1">
    <location>
        <begin position="1646"/>
        <end position="1670"/>
    </location>
</feature>
<dbReference type="InterPro" id="IPR016024">
    <property type="entry name" value="ARM-type_fold"/>
</dbReference>
<feature type="compositionally biased region" description="Low complexity" evidence="1">
    <location>
        <begin position="1155"/>
        <end position="1179"/>
    </location>
</feature>
<feature type="compositionally biased region" description="Basic and acidic residues" evidence="1">
    <location>
        <begin position="453"/>
        <end position="467"/>
    </location>
</feature>
<accession>A0AAD3HH38</accession>
<evidence type="ECO:0000313" key="3">
    <source>
        <dbReference type="Proteomes" id="UP001054857"/>
    </source>
</evidence>
<feature type="compositionally biased region" description="Polar residues" evidence="1">
    <location>
        <begin position="618"/>
        <end position="629"/>
    </location>
</feature>
<feature type="compositionally biased region" description="Basic residues" evidence="1">
    <location>
        <begin position="729"/>
        <end position="739"/>
    </location>
</feature>
<feature type="compositionally biased region" description="Low complexity" evidence="1">
    <location>
        <begin position="440"/>
        <end position="452"/>
    </location>
</feature>
<feature type="compositionally biased region" description="Basic and acidic residues" evidence="1">
    <location>
        <begin position="297"/>
        <end position="306"/>
    </location>
</feature>
<sequence length="1670" mass="167139">GGPQRPQQTSCCGGGGASEAAAGSCEVRGPLLELLLNLALDPRCHPALADLQVGPRLVRCVAAAAAAQPLRLEPTAAAPAGQGAAVLVPWRAAAALRLIAALAADGRFTAPRPAMQSELAAAGAVEAVADEVQRAAAALSTVGAAVQYELSMTALCALMTGNRGVQRQVAAAPGLLAALAAAPAHPAVMRSNTRLRVTLAAWRMVTAPLADPIAVSDPSVAADLLIGLGHDPGVALSSPGVSGPVDDLYGPGALYVSSSLTGGHRRSILEAAVDAVVGMRSSRLLISEAGEVNGRSGDADVREGGERPSAQQLPSRKSAPVMGRVAANTSEASGSEPDAAAAASPGRSAPHLSVFASPLLDEELEGGGGGSLGSRQTSRTSNSLAAALLRPTPSSQLQLQQQPPCAVPPPLPGELVAVEELAEASSGSCGGSAKRAAARAEAAAASTSSEAAPRQERHLRAPHHDPSSPRQPAAVRQLQEPPGATASLPPFSFPDLSPSNSKELSGTAPATAATISASGAAPTPTSATALAAAAAGSGGGALEMAAPLRNLVTTLQALLPRPGCRAGAALVLAQLARLEVVRGSVLMAAGWGSLMEAVTSSLTGGGAGGAAPVQWCPRSSQPLLTQPSQPLEPPLHSLSGSSEAAAAAAFAADPRDKLALLEAMEVAAGTAAEGRAALTHGSVVTALADLACGRGALAESLLLHEGGPLHSDPHPYTHYHHQDRESHSHYRSLQHHLSRNSRYAQLGHHPQLGSPYASPHHHFSQHPLHPHQHQHHPHYTHHQQHYQHQHQRYLPRARTLAMAILSELVSQPHVAAQLQRDGMGSILADNLLAALTAAVAAAAAPPASSGPSAALSALAWAMEEQQRLRNAAARLLRQLAQHVDCARDTLATPRSVGLLTAALSQLWDVHGPVLAPPSVGPAMPRPTSASIGNRSRGHSSRMLDPSASFLSTRGGDSFRHPATTGGIAHMPSGRGSISAQNSPLPRGVGGSSGNMPSALALTAAGGSSSGTLSASNHGGTSVGVGSNPVSRTVTGLQASSGPRRPSGSGYQTNRVFPLSPHVSQHHTDSPHGVTTRMSLHTAACPDVTQWSTPAQQAMKALELSEERNAAAAAAAGPSSRRHANTHGGYQQQPRVLAASSSHGATASGGAGGTGVRASRTATRGPSRLSAAACAAATAEGTEEEDDTDRLLRGMTPPSLPQLQQEGSLSQQPSPVKSSEATRAVTAGAASSPSAAAGGGSGGGSAGSPAVAAALESTGSFTEFTRRSAPAAAGGGGREGSGGGGGVERPRDGMEAAAAAAAAAAATASDSEGDGGTEQLDLLATDGRRHIARRGTRALAPPARAPAAPAALSGSAAAAAQCLVQLSELLGGLARSDTDAARAMATLPSVELFVDLLAASHPPLVAAVLELLAALAARQDAHETFWDCDVVGQLVAHLQLRSAAAAAAAAAATPPAAGASRASGSVGAAAAAATAAAGGGSSSSGVVQQLQLRAAQVLERLCCDPDLHGRLAATELPAALMAVVRRAAMPEAQHSDYSQTAGGFGGWGAVPSLSFSIYAGPAAAAASPGPQSSLLVCVLSALVALLDCEDVRRQARERRFPLYLGMLASSAGTAGGSSGGAGGGPGGWEPLVSDLAAQCGEKLRDSVMPGPAGGVRFRSGSNSSTSAARAL</sequence>
<evidence type="ECO:0000313" key="2">
    <source>
        <dbReference type="EMBL" id="GFR40413.1"/>
    </source>
</evidence>
<reference evidence="2 3" key="1">
    <citation type="journal article" date="2021" name="Sci. Rep.">
        <title>Genome sequencing of the multicellular alga Astrephomene provides insights into convergent evolution of germ-soma differentiation.</title>
        <authorList>
            <person name="Yamashita S."/>
            <person name="Yamamoto K."/>
            <person name="Matsuzaki R."/>
            <person name="Suzuki S."/>
            <person name="Yamaguchi H."/>
            <person name="Hirooka S."/>
            <person name="Minakuchi Y."/>
            <person name="Miyagishima S."/>
            <person name="Kawachi M."/>
            <person name="Toyoda A."/>
            <person name="Nozaki H."/>
        </authorList>
    </citation>
    <scope>NUCLEOTIDE SEQUENCE [LARGE SCALE GENOMIC DNA]</scope>
    <source>
        <strain evidence="2 3">NIES-4017</strain>
    </source>
</reference>